<reference evidence="3 4" key="1">
    <citation type="journal article" date="2015" name="Int. J. Syst. Evol. Microbiol.">
        <title>Amycolatopsis rhabdoformis sp. nov., an actinomycete isolated from a tropical forest soil.</title>
        <authorList>
            <person name="Souza W.R."/>
            <person name="Silva R.E."/>
            <person name="Goodfellow M."/>
            <person name="Busarakam K."/>
            <person name="Figueiro F.S."/>
            <person name="Ferreira D."/>
            <person name="Rodrigues-Filho E."/>
            <person name="Moraes L.A.B."/>
            <person name="Zucchi T.D."/>
        </authorList>
    </citation>
    <scope>NUCLEOTIDE SEQUENCE [LARGE SCALE GENOMIC DNA]</scope>
    <source>
        <strain evidence="3 4">NCIMB 14900</strain>
    </source>
</reference>
<dbReference type="EMBL" id="CP142149">
    <property type="protein sequence ID" value="WSE32934.1"/>
    <property type="molecule type" value="Genomic_DNA"/>
</dbReference>
<dbReference type="InterPro" id="IPR001753">
    <property type="entry name" value="Enoyl-CoA_hydra/iso"/>
</dbReference>
<keyword evidence="4" id="KW-1185">Reference proteome</keyword>
<organism evidence="3 4">
    <name type="scientific">Amycolatopsis rhabdoformis</name>
    <dbReference type="NCBI Taxonomy" id="1448059"/>
    <lineage>
        <taxon>Bacteria</taxon>
        <taxon>Bacillati</taxon>
        <taxon>Actinomycetota</taxon>
        <taxon>Actinomycetes</taxon>
        <taxon>Pseudonocardiales</taxon>
        <taxon>Pseudonocardiaceae</taxon>
        <taxon>Amycolatopsis</taxon>
    </lineage>
</organism>
<proteinExistence type="inferred from homology"/>
<accession>A0ABZ1IFP3</accession>
<evidence type="ECO:0000256" key="2">
    <source>
        <dbReference type="RuleBase" id="RU003707"/>
    </source>
</evidence>
<dbReference type="RefSeq" id="WP_326835741.1">
    <property type="nucleotide sequence ID" value="NZ_CP142149.1"/>
</dbReference>
<dbReference type="CDD" id="cd06558">
    <property type="entry name" value="crotonase-like"/>
    <property type="match status" value="1"/>
</dbReference>
<evidence type="ECO:0000313" key="4">
    <source>
        <dbReference type="Proteomes" id="UP001330812"/>
    </source>
</evidence>
<dbReference type="Proteomes" id="UP001330812">
    <property type="component" value="Chromosome"/>
</dbReference>
<comment type="similarity">
    <text evidence="1 2">Belongs to the enoyl-CoA hydratase/isomerase family.</text>
</comment>
<dbReference type="InterPro" id="IPR029045">
    <property type="entry name" value="ClpP/crotonase-like_dom_sf"/>
</dbReference>
<protein>
    <submittedName>
        <fullName evidence="3">Enoyl-CoA hydratase-related protein</fullName>
    </submittedName>
</protein>
<sequence>MTAAPPGAVRTEVVDGVLVATVDRPAGNAIDSRVSFELYTAWARLRDDPSVRAGVVTGAGHEYFSAGWDVAPGIGGLAGVADFFRVGKPMIAAVNGVARGGGFELALMTDLIVAAEHAEFVIPGGLGGPGELGSAVPARLSEEAVHELRRTGGTLTAATAAKFGVAHRIVPAGTELAVALDLARLLASTPGAAAAIKEIGLGAHRADGD</sequence>
<dbReference type="PROSITE" id="PS00166">
    <property type="entry name" value="ENOYL_COA_HYDRATASE"/>
    <property type="match status" value="1"/>
</dbReference>
<dbReference type="PANTHER" id="PTHR43802:SF1">
    <property type="entry name" value="IP11341P-RELATED"/>
    <property type="match status" value="1"/>
</dbReference>
<evidence type="ECO:0000313" key="3">
    <source>
        <dbReference type="EMBL" id="WSE32934.1"/>
    </source>
</evidence>
<dbReference type="Gene3D" id="3.90.226.10">
    <property type="entry name" value="2-enoyl-CoA Hydratase, Chain A, domain 1"/>
    <property type="match status" value="1"/>
</dbReference>
<dbReference type="InterPro" id="IPR018376">
    <property type="entry name" value="Enoyl-CoA_hyd/isom_CS"/>
</dbReference>
<dbReference type="PANTHER" id="PTHR43802">
    <property type="entry name" value="ENOYL-COA HYDRATASE"/>
    <property type="match status" value="1"/>
</dbReference>
<gene>
    <name evidence="3" type="ORF">VSH64_12540</name>
</gene>
<dbReference type="Pfam" id="PF00378">
    <property type="entry name" value="ECH_1"/>
    <property type="match status" value="1"/>
</dbReference>
<evidence type="ECO:0000256" key="1">
    <source>
        <dbReference type="ARBA" id="ARBA00005254"/>
    </source>
</evidence>
<name>A0ABZ1IFP3_9PSEU</name>
<dbReference type="SUPFAM" id="SSF52096">
    <property type="entry name" value="ClpP/crotonase"/>
    <property type="match status" value="1"/>
</dbReference>